<evidence type="ECO:0000313" key="2">
    <source>
        <dbReference type="Proteomes" id="UP000270296"/>
    </source>
</evidence>
<dbReference type="WBParaSite" id="SBAD_0000279901-mRNA-1">
    <property type="protein sequence ID" value="SBAD_0000279901-mRNA-1"/>
    <property type="gene ID" value="SBAD_0000279901"/>
</dbReference>
<organism evidence="3">
    <name type="scientific">Soboliphyme baturini</name>
    <dbReference type="NCBI Taxonomy" id="241478"/>
    <lineage>
        <taxon>Eukaryota</taxon>
        <taxon>Metazoa</taxon>
        <taxon>Ecdysozoa</taxon>
        <taxon>Nematoda</taxon>
        <taxon>Enoplea</taxon>
        <taxon>Dorylaimia</taxon>
        <taxon>Dioctophymatida</taxon>
        <taxon>Dioctophymatoidea</taxon>
        <taxon>Soboliphymatidae</taxon>
        <taxon>Soboliphyme</taxon>
    </lineage>
</organism>
<dbReference type="EMBL" id="UZAM01007347">
    <property type="protein sequence ID" value="VDO98542.1"/>
    <property type="molecule type" value="Genomic_DNA"/>
</dbReference>
<reference evidence="1 2" key="2">
    <citation type="submission" date="2018-11" db="EMBL/GenBank/DDBJ databases">
        <authorList>
            <consortium name="Pathogen Informatics"/>
        </authorList>
    </citation>
    <scope>NUCLEOTIDE SEQUENCE [LARGE SCALE GENOMIC DNA]</scope>
</reference>
<evidence type="ECO:0000313" key="3">
    <source>
        <dbReference type="WBParaSite" id="SBAD_0000279901-mRNA-1"/>
    </source>
</evidence>
<proteinExistence type="predicted"/>
<name>A0A183IGC5_9BILA</name>
<dbReference type="Proteomes" id="UP000270296">
    <property type="component" value="Unassembled WGS sequence"/>
</dbReference>
<reference evidence="3" key="1">
    <citation type="submission" date="2016-06" db="UniProtKB">
        <authorList>
            <consortium name="WormBaseParasite"/>
        </authorList>
    </citation>
    <scope>IDENTIFICATION</scope>
</reference>
<gene>
    <name evidence="1" type="ORF">SBAD_LOCUS2669</name>
</gene>
<sequence length="76" mass="8283">MLPMPLTGGVHGLSCDHRLVTVIVLERNSRTDLHAQDAAILQLRHAMPSVILSPSGELFVVCRRCVFSFGPSLIDS</sequence>
<protein>
    <submittedName>
        <fullName evidence="3">Secreted protein</fullName>
    </submittedName>
</protein>
<accession>A0A183IGC5</accession>
<evidence type="ECO:0000313" key="1">
    <source>
        <dbReference type="EMBL" id="VDO98542.1"/>
    </source>
</evidence>
<keyword evidence="2" id="KW-1185">Reference proteome</keyword>
<dbReference type="AlphaFoldDB" id="A0A183IGC5"/>